<dbReference type="Gene3D" id="1.10.420.10">
    <property type="entry name" value="Peroxidase, domain 2"/>
    <property type="match status" value="1"/>
</dbReference>
<dbReference type="GO" id="GO:0005576">
    <property type="term" value="C:extracellular region"/>
    <property type="evidence" value="ECO:0007669"/>
    <property type="project" value="UniProtKB-SubCell"/>
</dbReference>
<feature type="binding site" evidence="11">
    <location>
        <position position="94"/>
    </location>
    <ligand>
        <name>Ca(2+)</name>
        <dbReference type="ChEBI" id="CHEBI:29108"/>
        <label>1</label>
    </ligand>
</feature>
<dbReference type="FunFam" id="1.10.520.10:FF:000009">
    <property type="entry name" value="Peroxidase"/>
    <property type="match status" value="1"/>
</dbReference>
<dbReference type="PROSITE" id="PS00435">
    <property type="entry name" value="PEROXIDASE_1"/>
    <property type="match status" value="1"/>
</dbReference>
<dbReference type="EMBL" id="KZ772737">
    <property type="protein sequence ID" value="PTQ36280.1"/>
    <property type="molecule type" value="Genomic_DNA"/>
</dbReference>
<evidence type="ECO:0000256" key="4">
    <source>
        <dbReference type="ARBA" id="ARBA00022617"/>
    </source>
</evidence>
<keyword evidence="4 14" id="KW-0349">Heme</keyword>
<protein>
    <recommendedName>
        <fullName evidence="14">Peroxidase</fullName>
        <ecNumber evidence="14">1.11.1.7</ecNumber>
    </recommendedName>
</protein>
<evidence type="ECO:0000313" key="16">
    <source>
        <dbReference type="EMBL" id="PTQ36280.1"/>
    </source>
</evidence>
<evidence type="ECO:0000256" key="10">
    <source>
        <dbReference type="PIRSR" id="PIRSR600823-2"/>
    </source>
</evidence>
<comment type="similarity">
    <text evidence="2">Belongs to the peroxidase family. Ascorbate peroxidase subfamily.</text>
</comment>
<reference evidence="17" key="1">
    <citation type="journal article" date="2017" name="Cell">
        <title>Insights into land plant evolution garnered from the Marchantia polymorpha genome.</title>
        <authorList>
            <person name="Bowman J.L."/>
            <person name="Kohchi T."/>
            <person name="Yamato K.T."/>
            <person name="Jenkins J."/>
            <person name="Shu S."/>
            <person name="Ishizaki K."/>
            <person name="Yamaoka S."/>
            <person name="Nishihama R."/>
            <person name="Nakamura Y."/>
            <person name="Berger F."/>
            <person name="Adam C."/>
            <person name="Aki S.S."/>
            <person name="Althoff F."/>
            <person name="Araki T."/>
            <person name="Arteaga-Vazquez M.A."/>
            <person name="Balasubrmanian S."/>
            <person name="Barry K."/>
            <person name="Bauer D."/>
            <person name="Boehm C.R."/>
            <person name="Briginshaw L."/>
            <person name="Caballero-Perez J."/>
            <person name="Catarino B."/>
            <person name="Chen F."/>
            <person name="Chiyoda S."/>
            <person name="Chovatia M."/>
            <person name="Davies K.M."/>
            <person name="Delmans M."/>
            <person name="Demura T."/>
            <person name="Dierschke T."/>
            <person name="Dolan L."/>
            <person name="Dorantes-Acosta A.E."/>
            <person name="Eklund D.M."/>
            <person name="Florent S.N."/>
            <person name="Flores-Sandoval E."/>
            <person name="Fujiyama A."/>
            <person name="Fukuzawa H."/>
            <person name="Galik B."/>
            <person name="Grimanelli D."/>
            <person name="Grimwood J."/>
            <person name="Grossniklaus U."/>
            <person name="Hamada T."/>
            <person name="Haseloff J."/>
            <person name="Hetherington A.J."/>
            <person name="Higo A."/>
            <person name="Hirakawa Y."/>
            <person name="Hundley H.N."/>
            <person name="Ikeda Y."/>
            <person name="Inoue K."/>
            <person name="Inoue S.I."/>
            <person name="Ishida S."/>
            <person name="Jia Q."/>
            <person name="Kakita M."/>
            <person name="Kanazawa T."/>
            <person name="Kawai Y."/>
            <person name="Kawashima T."/>
            <person name="Kennedy M."/>
            <person name="Kinose K."/>
            <person name="Kinoshita T."/>
            <person name="Kohara Y."/>
            <person name="Koide E."/>
            <person name="Komatsu K."/>
            <person name="Kopischke S."/>
            <person name="Kubo M."/>
            <person name="Kyozuka J."/>
            <person name="Lagercrantz U."/>
            <person name="Lin S.S."/>
            <person name="Lindquist E."/>
            <person name="Lipzen A.M."/>
            <person name="Lu C.W."/>
            <person name="De Luna E."/>
            <person name="Martienssen R.A."/>
            <person name="Minamino N."/>
            <person name="Mizutani M."/>
            <person name="Mizutani M."/>
            <person name="Mochizuki N."/>
            <person name="Monte I."/>
            <person name="Mosher R."/>
            <person name="Nagasaki H."/>
            <person name="Nakagami H."/>
            <person name="Naramoto S."/>
            <person name="Nishitani K."/>
            <person name="Ohtani M."/>
            <person name="Okamoto T."/>
            <person name="Okumura M."/>
            <person name="Phillips J."/>
            <person name="Pollak B."/>
            <person name="Reinders A."/>
            <person name="Rovekamp M."/>
            <person name="Sano R."/>
            <person name="Sawa S."/>
            <person name="Schmid M.W."/>
            <person name="Shirakawa M."/>
            <person name="Solano R."/>
            <person name="Spunde A."/>
            <person name="Suetsugu N."/>
            <person name="Sugano S."/>
            <person name="Sugiyama A."/>
            <person name="Sun R."/>
            <person name="Suzuki Y."/>
            <person name="Takenaka M."/>
            <person name="Takezawa D."/>
            <person name="Tomogane H."/>
            <person name="Tsuzuki M."/>
            <person name="Ueda T."/>
            <person name="Umeda M."/>
            <person name="Ward J.M."/>
            <person name="Watanabe Y."/>
            <person name="Yazaki K."/>
            <person name="Yokoyama R."/>
            <person name="Yoshitake Y."/>
            <person name="Yotsui I."/>
            <person name="Zachgo S."/>
            <person name="Schmutz J."/>
        </authorList>
    </citation>
    <scope>NUCLEOTIDE SEQUENCE [LARGE SCALE GENOMIC DNA]</scope>
    <source>
        <strain evidence="17">Tak-1</strain>
    </source>
</reference>
<sequence length="346" mass="37400">MRWVGLLLIGVYLYGAITYAKSIRYPSKIVTTEMLYRRLGEAGDGLSESYYAFSCPQVFSVVSQHIDKFVTADPTMAGGLQRLHFHDCFVRGCDGSVLLNSTAFSLAEKDAQPNAGSLRGFEQIDEIKAALEEVCPDTVSCADLLALVAREATVKAGGPSWSVPLGRRDGFESLESEASAHIPSPQSNFSTLVKTFAAAGFTAQEMVVLSGAHTIGRARCGAVQPRLYNFSGVEGLTDPSLDPILADELILQCPPNNVKNIIAMDSTQDTFDIVYFKQLLVNQGLFLSDAALITNPLALDYVTRLSESRSTFFADFAIAMEKLGTIQLLTGSAGEVRKRCAVVNSI</sequence>
<comment type="subcellular location">
    <subcellularLocation>
        <location evidence="14">Secreted</location>
    </subcellularLocation>
</comment>
<dbReference type="InterPro" id="IPR033905">
    <property type="entry name" value="Secretory_peroxidase"/>
</dbReference>
<feature type="binding site" evidence="11">
    <location>
        <position position="87"/>
    </location>
    <ligand>
        <name>Ca(2+)</name>
        <dbReference type="ChEBI" id="CHEBI:29108"/>
        <label>1</label>
    </ligand>
</feature>
<feature type="binding site" description="axial binding residue" evidence="11">
    <location>
        <position position="213"/>
    </location>
    <ligand>
        <name>heme b</name>
        <dbReference type="ChEBI" id="CHEBI:60344"/>
    </ligand>
    <ligandPart>
        <name>Fe</name>
        <dbReference type="ChEBI" id="CHEBI:18248"/>
    </ligandPart>
</feature>
<keyword evidence="6 14" id="KW-0560">Oxidoreductase</keyword>
<keyword evidence="11 14" id="KW-0106">Calcium</keyword>
<feature type="disulfide bond" evidence="13">
    <location>
        <begin position="88"/>
        <end position="93"/>
    </location>
</feature>
<dbReference type="OrthoDB" id="2113341at2759"/>
<dbReference type="SUPFAM" id="SSF48113">
    <property type="entry name" value="Heme-dependent peroxidases"/>
    <property type="match status" value="1"/>
</dbReference>
<evidence type="ECO:0000259" key="15">
    <source>
        <dbReference type="PROSITE" id="PS50873"/>
    </source>
</evidence>
<feature type="binding site" evidence="11">
    <location>
        <position position="108"/>
    </location>
    <ligand>
        <name>Ca(2+)</name>
        <dbReference type="ChEBI" id="CHEBI:29108"/>
        <label>1</label>
    </ligand>
</feature>
<dbReference type="InterPro" id="IPR019793">
    <property type="entry name" value="Peroxidases_heam-ligand_BS"/>
</dbReference>
<name>A0A2R6WQZ0_MARPO</name>
<evidence type="ECO:0000256" key="2">
    <source>
        <dbReference type="ARBA" id="ARBA00006873"/>
    </source>
</evidence>
<dbReference type="InterPro" id="IPR010255">
    <property type="entry name" value="Haem_peroxidase_sf"/>
</dbReference>
<dbReference type="PROSITE" id="PS50873">
    <property type="entry name" value="PEROXIDASE_4"/>
    <property type="match status" value="1"/>
</dbReference>
<evidence type="ECO:0000256" key="3">
    <source>
        <dbReference type="ARBA" id="ARBA00022559"/>
    </source>
</evidence>
<dbReference type="PANTHER" id="PTHR31235">
    <property type="entry name" value="PEROXIDASE 25-RELATED"/>
    <property type="match status" value="1"/>
</dbReference>
<dbReference type="GO" id="GO:0020037">
    <property type="term" value="F:heme binding"/>
    <property type="evidence" value="ECO:0007669"/>
    <property type="project" value="UniProtKB-UniRule"/>
</dbReference>
<dbReference type="GO" id="GO:0140825">
    <property type="term" value="F:lactoperoxidase activity"/>
    <property type="evidence" value="ECO:0007669"/>
    <property type="project" value="UniProtKB-EC"/>
</dbReference>
<dbReference type="OMA" id="NIIAMDS"/>
<feature type="binding site" evidence="10">
    <location>
        <position position="183"/>
    </location>
    <ligand>
        <name>substrate</name>
    </ligand>
</feature>
<feature type="domain" description="Plant heme peroxidase family profile" evidence="15">
    <location>
        <begin position="45"/>
        <end position="344"/>
    </location>
</feature>
<evidence type="ECO:0000256" key="9">
    <source>
        <dbReference type="PIRSR" id="PIRSR600823-1"/>
    </source>
</evidence>
<dbReference type="Pfam" id="PF00141">
    <property type="entry name" value="peroxidase"/>
    <property type="match status" value="1"/>
</dbReference>
<evidence type="ECO:0000256" key="1">
    <source>
        <dbReference type="ARBA" id="ARBA00000189"/>
    </source>
</evidence>
<dbReference type="PRINTS" id="PR00458">
    <property type="entry name" value="PEROXIDASE"/>
</dbReference>
<evidence type="ECO:0000256" key="8">
    <source>
        <dbReference type="ARBA" id="ARBA00023157"/>
    </source>
</evidence>
<feature type="site" description="Transition state stabilizer" evidence="12">
    <location>
        <position position="82"/>
    </location>
</feature>
<feature type="binding site" evidence="11">
    <location>
        <position position="92"/>
    </location>
    <ligand>
        <name>Ca(2+)</name>
        <dbReference type="ChEBI" id="CHEBI:29108"/>
        <label>1</label>
    </ligand>
</feature>
<dbReference type="GO" id="GO:0004601">
    <property type="term" value="F:peroxidase activity"/>
    <property type="evidence" value="ECO:0000318"/>
    <property type="project" value="GO_Central"/>
</dbReference>
<organism evidence="16 17">
    <name type="scientific">Marchantia polymorpha</name>
    <name type="common">Common liverwort</name>
    <name type="synonym">Marchantia aquatica</name>
    <dbReference type="NCBI Taxonomy" id="3197"/>
    <lineage>
        <taxon>Eukaryota</taxon>
        <taxon>Viridiplantae</taxon>
        <taxon>Streptophyta</taxon>
        <taxon>Embryophyta</taxon>
        <taxon>Marchantiophyta</taxon>
        <taxon>Marchantiopsida</taxon>
        <taxon>Marchantiidae</taxon>
        <taxon>Marchantiales</taxon>
        <taxon>Marchantiaceae</taxon>
        <taxon>Marchantia</taxon>
    </lineage>
</organism>
<dbReference type="EC" id="1.11.1.7" evidence="14"/>
<comment type="cofactor">
    <cofactor evidence="11 14">
        <name>Ca(2+)</name>
        <dbReference type="ChEBI" id="CHEBI:29108"/>
    </cofactor>
    <text evidence="11 14">Binds 2 calcium ions per subunit.</text>
</comment>
<evidence type="ECO:0000256" key="14">
    <source>
        <dbReference type="RuleBase" id="RU362060"/>
    </source>
</evidence>
<keyword evidence="5 11" id="KW-0479">Metal-binding</keyword>
<proteinExistence type="inferred from homology"/>
<dbReference type="InterPro" id="IPR002016">
    <property type="entry name" value="Haem_peroxidase"/>
</dbReference>
<evidence type="ECO:0000313" key="17">
    <source>
        <dbReference type="Proteomes" id="UP000244005"/>
    </source>
</evidence>
<feature type="binding site" evidence="11">
    <location>
        <position position="96"/>
    </location>
    <ligand>
        <name>Ca(2+)</name>
        <dbReference type="ChEBI" id="CHEBI:29108"/>
        <label>1</label>
    </ligand>
</feature>
<comment type="catalytic activity">
    <reaction evidence="1 14">
        <text>2 a phenolic donor + H2O2 = 2 a phenolic radical donor + 2 H2O</text>
        <dbReference type="Rhea" id="RHEA:56136"/>
        <dbReference type="ChEBI" id="CHEBI:15377"/>
        <dbReference type="ChEBI" id="CHEBI:16240"/>
        <dbReference type="ChEBI" id="CHEBI:139520"/>
        <dbReference type="ChEBI" id="CHEBI:139521"/>
        <dbReference type="EC" id="1.11.1.7"/>
    </reaction>
</comment>
<dbReference type="InterPro" id="IPR000823">
    <property type="entry name" value="Peroxidase_pln"/>
</dbReference>
<feature type="binding site" evidence="11">
    <location>
        <position position="90"/>
    </location>
    <ligand>
        <name>Ca(2+)</name>
        <dbReference type="ChEBI" id="CHEBI:29108"/>
        <label>1</label>
    </ligand>
</feature>
<keyword evidence="14" id="KW-0376">Hydrogen peroxide</keyword>
<gene>
    <name evidence="16" type="ORF">MARPO_0065s0079</name>
</gene>
<feature type="disulfide bond" evidence="13">
    <location>
        <begin position="141"/>
        <end position="340"/>
    </location>
</feature>
<keyword evidence="7 11" id="KW-0408">Iron</keyword>
<evidence type="ECO:0000256" key="5">
    <source>
        <dbReference type="ARBA" id="ARBA00022723"/>
    </source>
</evidence>
<evidence type="ECO:0000256" key="6">
    <source>
        <dbReference type="ARBA" id="ARBA00023002"/>
    </source>
</evidence>
<dbReference type="GO" id="GO:0042744">
    <property type="term" value="P:hydrogen peroxide catabolic process"/>
    <property type="evidence" value="ECO:0007669"/>
    <property type="project" value="UniProtKB-KW"/>
</dbReference>
<dbReference type="CDD" id="cd00693">
    <property type="entry name" value="secretory_peroxidase"/>
    <property type="match status" value="1"/>
</dbReference>
<dbReference type="Gene3D" id="1.10.520.10">
    <property type="match status" value="1"/>
</dbReference>
<dbReference type="AlphaFoldDB" id="A0A2R6WQZ0"/>
<dbReference type="Proteomes" id="UP000244005">
    <property type="component" value="Unassembled WGS sequence"/>
</dbReference>
<feature type="disulfide bond" evidence="13">
    <location>
        <begin position="55"/>
        <end position="135"/>
    </location>
</feature>
<feature type="binding site" evidence="11">
    <location>
        <position position="265"/>
    </location>
    <ligand>
        <name>Ca(2+)</name>
        <dbReference type="ChEBI" id="CHEBI:29108"/>
        <label>2</label>
    </ligand>
</feature>
<comment type="similarity">
    <text evidence="14">Belongs to the peroxidase family. Classical plant (class III) peroxidase subfamily.</text>
</comment>
<dbReference type="GO" id="GO:0006979">
    <property type="term" value="P:response to oxidative stress"/>
    <property type="evidence" value="ECO:0007669"/>
    <property type="project" value="UniProtKB-UniRule"/>
</dbReference>
<evidence type="ECO:0000256" key="12">
    <source>
        <dbReference type="PIRSR" id="PIRSR600823-4"/>
    </source>
</evidence>
<feature type="disulfide bond" evidence="13">
    <location>
        <begin position="220"/>
        <end position="253"/>
    </location>
</feature>
<keyword evidence="3 14" id="KW-0575">Peroxidase</keyword>
<keyword evidence="8 13" id="KW-1015">Disulfide bond</keyword>
<dbReference type="GO" id="GO:0009505">
    <property type="term" value="C:plant-type cell wall"/>
    <property type="evidence" value="ECO:0000318"/>
    <property type="project" value="GO_Central"/>
</dbReference>
<dbReference type="GO" id="GO:0006950">
    <property type="term" value="P:response to stress"/>
    <property type="evidence" value="ECO:0000318"/>
    <property type="project" value="GO_Central"/>
</dbReference>
<dbReference type="PRINTS" id="PR00461">
    <property type="entry name" value="PLPEROXIDASE"/>
</dbReference>
<dbReference type="FunFam" id="1.10.420.10:FF:000001">
    <property type="entry name" value="Peroxidase"/>
    <property type="match status" value="1"/>
</dbReference>
<keyword evidence="14" id="KW-0964">Secreted</keyword>
<evidence type="ECO:0000256" key="11">
    <source>
        <dbReference type="PIRSR" id="PIRSR600823-3"/>
    </source>
</evidence>
<feature type="active site" description="Proton acceptor" evidence="9">
    <location>
        <position position="86"/>
    </location>
</feature>
<accession>A0A2R6WQZ0</accession>
<dbReference type="Gramene" id="Mp1g22970.1">
    <property type="protein sequence ID" value="Mp1g22970.1.cds1"/>
    <property type="gene ID" value="Mp1g22970"/>
</dbReference>
<keyword evidence="17" id="KW-1185">Reference proteome</keyword>
<comment type="cofactor">
    <cofactor evidence="11 14">
        <name>heme b</name>
        <dbReference type="ChEBI" id="CHEBI:60344"/>
    </cofactor>
    <text evidence="11 14">Binds 1 heme b (iron(II)-protoporphyrin IX) group per subunit.</text>
</comment>
<feature type="binding site" evidence="11">
    <location>
        <position position="214"/>
    </location>
    <ligand>
        <name>Ca(2+)</name>
        <dbReference type="ChEBI" id="CHEBI:29108"/>
        <label>2</label>
    </ligand>
</feature>
<comment type="function">
    <text evidence="14">Removal of H(2)O(2), oxidation of toxic reductants, biosynthesis and degradation of lignin, suberization, auxin catabolism, response to environmental stresses such as wounding, pathogen attack and oxidative stress.</text>
</comment>
<feature type="binding site" evidence="11">
    <location>
        <position position="267"/>
    </location>
    <ligand>
        <name>Ca(2+)</name>
        <dbReference type="ChEBI" id="CHEBI:29108"/>
        <label>2</label>
    </ligand>
</feature>
<feature type="binding site" evidence="11">
    <location>
        <position position="272"/>
    </location>
    <ligand>
        <name>Ca(2+)</name>
        <dbReference type="ChEBI" id="CHEBI:29108"/>
        <label>2</label>
    </ligand>
</feature>
<evidence type="ECO:0000256" key="13">
    <source>
        <dbReference type="PIRSR" id="PIRSR600823-5"/>
    </source>
</evidence>
<dbReference type="GO" id="GO:0046872">
    <property type="term" value="F:metal ion binding"/>
    <property type="evidence" value="ECO:0007669"/>
    <property type="project" value="UniProtKB-UniRule"/>
</dbReference>
<evidence type="ECO:0000256" key="7">
    <source>
        <dbReference type="ARBA" id="ARBA00023004"/>
    </source>
</evidence>